<sequence length="220" mass="25236">MPLPPAVDKLLQDVEKKLHEANAVTNLLGQIEAKTGIKRLHLVLGNKIIARNYYGVNHFPGFVGLHALYLVFGSLAELLCDIIGFVYPAYVSIKTIEASHKGDDAQWLTYWVIFALFDILEYFSETFVAYFPLYWLLKCIFLLYLYLPMTRGAQKAYYRFLQPIVQKHHQSAIEKQMGRVGEKVADKFDGNENMNMLAHLLRQPPVKSLAVKWKDGRTND</sequence>
<evidence type="ECO:0000256" key="5">
    <source>
        <dbReference type="ARBA" id="ARBA00023136"/>
    </source>
</evidence>
<dbReference type="GO" id="GO:0016020">
    <property type="term" value="C:membrane"/>
    <property type="evidence" value="ECO:0007669"/>
    <property type="project" value="UniProtKB-SubCell"/>
</dbReference>
<evidence type="ECO:0000313" key="7">
    <source>
        <dbReference type="Proteomes" id="UP000887581"/>
    </source>
</evidence>
<dbReference type="Pfam" id="PF03134">
    <property type="entry name" value="TB2_DP1_HVA22"/>
    <property type="match status" value="1"/>
</dbReference>
<feature type="transmembrane region" description="Helical" evidence="6">
    <location>
        <begin position="105"/>
        <end position="123"/>
    </location>
</feature>
<evidence type="ECO:0000256" key="2">
    <source>
        <dbReference type="ARBA" id="ARBA00008573"/>
    </source>
</evidence>
<comment type="subcellular location">
    <subcellularLocation>
        <location evidence="1 6">Membrane</location>
        <topology evidence="1 6">Multi-pass membrane protein</topology>
    </subcellularLocation>
</comment>
<keyword evidence="7" id="KW-1185">Reference proteome</keyword>
<dbReference type="InterPro" id="IPR004345">
    <property type="entry name" value="TB2_DP1_HVA22"/>
</dbReference>
<reference evidence="8" key="1">
    <citation type="submission" date="2022-11" db="UniProtKB">
        <authorList>
            <consortium name="WormBaseParasite"/>
        </authorList>
    </citation>
    <scope>IDENTIFICATION</scope>
</reference>
<name>A0A915PL82_9BILA</name>
<accession>A0A915PL82</accession>
<dbReference type="Proteomes" id="UP000887581">
    <property type="component" value="Unplaced"/>
</dbReference>
<dbReference type="AlphaFoldDB" id="A0A915PL82"/>
<dbReference type="PANTHER" id="PTHR12300">
    <property type="entry name" value="HVA22-LIKE PROTEINS"/>
    <property type="match status" value="1"/>
</dbReference>
<evidence type="ECO:0000256" key="1">
    <source>
        <dbReference type="ARBA" id="ARBA00004141"/>
    </source>
</evidence>
<keyword evidence="3 6" id="KW-0812">Transmembrane</keyword>
<feature type="transmembrane region" description="Helical" evidence="6">
    <location>
        <begin position="67"/>
        <end position="93"/>
    </location>
</feature>
<keyword evidence="5 6" id="KW-0472">Membrane</keyword>
<evidence type="ECO:0000256" key="3">
    <source>
        <dbReference type="ARBA" id="ARBA00022692"/>
    </source>
</evidence>
<evidence type="ECO:0000256" key="6">
    <source>
        <dbReference type="RuleBase" id="RU362006"/>
    </source>
</evidence>
<keyword evidence="4 6" id="KW-1133">Transmembrane helix</keyword>
<dbReference type="PANTHER" id="PTHR12300:SF161">
    <property type="entry name" value="RECEPTOR EXPRESSION-ENHANCING PROTEIN"/>
    <property type="match status" value="1"/>
</dbReference>
<feature type="transmembrane region" description="Helical" evidence="6">
    <location>
        <begin position="129"/>
        <end position="147"/>
    </location>
</feature>
<evidence type="ECO:0000313" key="8">
    <source>
        <dbReference type="WBParaSite" id="sdigi.contig227.g6373.t1"/>
    </source>
</evidence>
<proteinExistence type="inferred from homology"/>
<organism evidence="7 8">
    <name type="scientific">Setaria digitata</name>
    <dbReference type="NCBI Taxonomy" id="48799"/>
    <lineage>
        <taxon>Eukaryota</taxon>
        <taxon>Metazoa</taxon>
        <taxon>Ecdysozoa</taxon>
        <taxon>Nematoda</taxon>
        <taxon>Chromadorea</taxon>
        <taxon>Rhabditida</taxon>
        <taxon>Spirurina</taxon>
        <taxon>Spiruromorpha</taxon>
        <taxon>Filarioidea</taxon>
        <taxon>Setariidae</taxon>
        <taxon>Setaria</taxon>
    </lineage>
</organism>
<comment type="similarity">
    <text evidence="2 6">Belongs to the DP1 family.</text>
</comment>
<dbReference type="WBParaSite" id="sdigi.contig227.g6373.t1">
    <property type="protein sequence ID" value="sdigi.contig227.g6373.t1"/>
    <property type="gene ID" value="sdigi.contig227.g6373"/>
</dbReference>
<evidence type="ECO:0000256" key="4">
    <source>
        <dbReference type="ARBA" id="ARBA00022989"/>
    </source>
</evidence>
<protein>
    <recommendedName>
        <fullName evidence="6">Receptor expression-enhancing protein</fullName>
    </recommendedName>
</protein>